<proteinExistence type="predicted"/>
<keyword evidence="4" id="KW-1185">Reference proteome</keyword>
<evidence type="ECO:0000256" key="2">
    <source>
        <dbReference type="SAM" id="SignalP"/>
    </source>
</evidence>
<feature type="chain" id="PRO_5017557201" evidence="2">
    <location>
        <begin position="26"/>
        <end position="356"/>
    </location>
</feature>
<keyword evidence="1" id="KW-1133">Transmembrane helix</keyword>
<dbReference type="EMBL" id="PDLN01000004">
    <property type="protein sequence ID" value="RDW87215.1"/>
    <property type="molecule type" value="Genomic_DNA"/>
</dbReference>
<feature type="signal peptide" evidence="2">
    <location>
        <begin position="1"/>
        <end position="25"/>
    </location>
</feature>
<gene>
    <name evidence="3" type="ORF">BP5796_02909</name>
</gene>
<protein>
    <submittedName>
        <fullName evidence="3">Uncharacterized protein</fullName>
    </submittedName>
</protein>
<keyword evidence="1" id="KW-0472">Membrane</keyword>
<evidence type="ECO:0000256" key="1">
    <source>
        <dbReference type="SAM" id="Phobius"/>
    </source>
</evidence>
<keyword evidence="2" id="KW-0732">Signal</keyword>
<feature type="transmembrane region" description="Helical" evidence="1">
    <location>
        <begin position="220"/>
        <end position="238"/>
    </location>
</feature>
<organism evidence="3 4">
    <name type="scientific">Coleophoma crateriformis</name>
    <dbReference type="NCBI Taxonomy" id="565419"/>
    <lineage>
        <taxon>Eukaryota</taxon>
        <taxon>Fungi</taxon>
        <taxon>Dikarya</taxon>
        <taxon>Ascomycota</taxon>
        <taxon>Pezizomycotina</taxon>
        <taxon>Leotiomycetes</taxon>
        <taxon>Helotiales</taxon>
        <taxon>Dermateaceae</taxon>
        <taxon>Coleophoma</taxon>
    </lineage>
</organism>
<dbReference type="OrthoDB" id="5422688at2759"/>
<keyword evidence="1" id="KW-0812">Transmembrane</keyword>
<accession>A0A3D8SLK6</accession>
<feature type="transmembrane region" description="Helical" evidence="1">
    <location>
        <begin position="140"/>
        <end position="157"/>
    </location>
</feature>
<evidence type="ECO:0000313" key="4">
    <source>
        <dbReference type="Proteomes" id="UP000256328"/>
    </source>
</evidence>
<sequence>MPLHTLMKWGPFRLDALGLVTLIGAEEVNQAVGSLVGSKYTVFLPLLGQYFITGNQFTESISGFTLYNLTDAITTTTIAGWFSRWLRSQDLKTSTTAFEWTVLSKDKQRREGKGLSLTLGSVIAGILLVLTTLIGDWWGISNSIALVVSVFVRWYLVQENNYGLDKSCEEACYRSNTPQMTYRVKVLVTLDDGKMVTIYAPRGLVIGGFLRKPKPVNRKYYTWTRRLGWFFFGIHAIALGQCSLVTQLVTVAILVSSTWLVVRRYGCNEFNIGSSISIQQIPRMSEEVDRRLWAYAKLQPTPDEEESLLDWNLLPRKVNKSWWTEYEHTKQSLRRPFQEKIYVSSCSSVRSDSELS</sequence>
<evidence type="ECO:0000313" key="3">
    <source>
        <dbReference type="EMBL" id="RDW87215.1"/>
    </source>
</evidence>
<feature type="transmembrane region" description="Helical" evidence="1">
    <location>
        <begin position="114"/>
        <end position="134"/>
    </location>
</feature>
<dbReference type="AlphaFoldDB" id="A0A3D8SLK6"/>
<reference evidence="3 4" key="1">
    <citation type="journal article" date="2018" name="IMA Fungus">
        <title>IMA Genome-F 9: Draft genome sequence of Annulohypoxylon stygium, Aspergillus mulundensis, Berkeleyomyces basicola (syn. Thielaviopsis basicola), Ceratocystis smalleyi, two Cercospora beticola strains, Coleophoma cylindrospora, Fusarium fracticaudum, Phialophora cf. hyalina, and Morchella septimelata.</title>
        <authorList>
            <person name="Wingfield B.D."/>
            <person name="Bills G.F."/>
            <person name="Dong Y."/>
            <person name="Huang W."/>
            <person name="Nel W.J."/>
            <person name="Swalarsk-Parry B.S."/>
            <person name="Vaghefi N."/>
            <person name="Wilken P.M."/>
            <person name="An Z."/>
            <person name="de Beer Z.W."/>
            <person name="De Vos L."/>
            <person name="Chen L."/>
            <person name="Duong T.A."/>
            <person name="Gao Y."/>
            <person name="Hammerbacher A."/>
            <person name="Kikkert J.R."/>
            <person name="Li Y."/>
            <person name="Li H."/>
            <person name="Li K."/>
            <person name="Li Q."/>
            <person name="Liu X."/>
            <person name="Ma X."/>
            <person name="Naidoo K."/>
            <person name="Pethybridge S.J."/>
            <person name="Sun J."/>
            <person name="Steenkamp E.T."/>
            <person name="van der Nest M.A."/>
            <person name="van Wyk S."/>
            <person name="Wingfield M.J."/>
            <person name="Xiong C."/>
            <person name="Yue Q."/>
            <person name="Zhang X."/>
        </authorList>
    </citation>
    <scope>NUCLEOTIDE SEQUENCE [LARGE SCALE GENOMIC DNA]</scope>
    <source>
        <strain evidence="3 4">BP5796</strain>
    </source>
</reference>
<dbReference type="Proteomes" id="UP000256328">
    <property type="component" value="Unassembled WGS sequence"/>
</dbReference>
<name>A0A3D8SLK6_9HELO</name>
<comment type="caution">
    <text evidence="3">The sequence shown here is derived from an EMBL/GenBank/DDBJ whole genome shotgun (WGS) entry which is preliminary data.</text>
</comment>